<feature type="transmembrane region" description="Helical" evidence="3">
    <location>
        <begin position="141"/>
        <end position="165"/>
    </location>
</feature>
<evidence type="ECO:0000256" key="3">
    <source>
        <dbReference type="SAM" id="Phobius"/>
    </source>
</evidence>
<dbReference type="RefSeq" id="WP_008059193.1">
    <property type="nucleotide sequence ID" value="NZ_AFHG01000030.1"/>
</dbReference>
<dbReference type="SUPFAM" id="SSF58104">
    <property type="entry name" value="Methyl-accepting chemotaxis protein (MCP) signaling domain"/>
    <property type="match status" value="1"/>
</dbReference>
<organism evidence="5 6">
    <name type="scientific">Methyloversatilis universalis (strain ATCC BAA-1314 / DSM 25237 / JCM 13912 / CCUG 52030 / FAM5)</name>
    <dbReference type="NCBI Taxonomy" id="1000565"/>
    <lineage>
        <taxon>Bacteria</taxon>
        <taxon>Pseudomonadati</taxon>
        <taxon>Pseudomonadota</taxon>
        <taxon>Betaproteobacteria</taxon>
        <taxon>Nitrosomonadales</taxon>
        <taxon>Sterolibacteriaceae</taxon>
        <taxon>Methyloversatilis</taxon>
    </lineage>
</organism>
<keyword evidence="3" id="KW-0812">Transmembrane</keyword>
<evidence type="ECO:0000313" key="6">
    <source>
        <dbReference type="Proteomes" id="UP000005019"/>
    </source>
</evidence>
<keyword evidence="3" id="KW-1133">Transmembrane helix</keyword>
<dbReference type="PROSITE" id="PS50111">
    <property type="entry name" value="CHEMOTAXIS_TRANSDUC_2"/>
    <property type="match status" value="1"/>
</dbReference>
<dbReference type="Pfam" id="PF00015">
    <property type="entry name" value="MCPsignal"/>
    <property type="match status" value="1"/>
</dbReference>
<accession>F5R9G5</accession>
<feature type="transmembrane region" description="Helical" evidence="3">
    <location>
        <begin position="110"/>
        <end position="129"/>
    </location>
</feature>
<dbReference type="STRING" id="1000565.METUNv1_00873"/>
<reference evidence="5 6" key="1">
    <citation type="journal article" date="2011" name="J. Bacteriol.">
        <title>Genome sequence of Methyloversatilis universalis FAM5T, a methylotrophic representative of the order Rhodocyclales.</title>
        <authorList>
            <person name="Kittichotirat W."/>
            <person name="Good N.M."/>
            <person name="Hall R."/>
            <person name="Bringel F."/>
            <person name="Lajus A."/>
            <person name="Medigue C."/>
            <person name="Smalley N.E."/>
            <person name="Beck D."/>
            <person name="Bumgarner R."/>
            <person name="Vuilleumier S."/>
            <person name="Kalyuzhnaya M.G."/>
        </authorList>
    </citation>
    <scope>NUCLEOTIDE SEQUENCE [LARGE SCALE GENOMIC DNA]</scope>
    <source>
        <strain evidence="6">ATCC BAA-1314 / JCM 13912 / FAM5</strain>
    </source>
</reference>
<evidence type="ECO:0000256" key="1">
    <source>
        <dbReference type="ARBA" id="ARBA00023224"/>
    </source>
</evidence>
<evidence type="ECO:0000313" key="5">
    <source>
        <dbReference type="EMBL" id="EGK73035.1"/>
    </source>
</evidence>
<dbReference type="AlphaFoldDB" id="F5R9G5"/>
<dbReference type="GO" id="GO:0016020">
    <property type="term" value="C:membrane"/>
    <property type="evidence" value="ECO:0007669"/>
    <property type="project" value="InterPro"/>
</dbReference>
<protein>
    <recommendedName>
        <fullName evidence="4">Methyl-accepting transducer domain-containing protein</fullName>
    </recommendedName>
</protein>
<dbReference type="EMBL" id="AFHG01000030">
    <property type="protein sequence ID" value="EGK73035.1"/>
    <property type="molecule type" value="Genomic_DNA"/>
</dbReference>
<feature type="transmembrane region" description="Helical" evidence="3">
    <location>
        <begin position="15"/>
        <end position="34"/>
    </location>
</feature>
<dbReference type="GO" id="GO:0007165">
    <property type="term" value="P:signal transduction"/>
    <property type="evidence" value="ECO:0007669"/>
    <property type="project" value="UniProtKB-KW"/>
</dbReference>
<comment type="caution">
    <text evidence="5">The sequence shown here is derived from an EMBL/GenBank/DDBJ whole genome shotgun (WGS) entry which is preliminary data.</text>
</comment>
<dbReference type="OrthoDB" id="9806477at2"/>
<evidence type="ECO:0000256" key="2">
    <source>
        <dbReference type="PROSITE-ProRule" id="PRU00284"/>
    </source>
</evidence>
<feature type="domain" description="Methyl-accepting transducer" evidence="4">
    <location>
        <begin position="222"/>
        <end position="458"/>
    </location>
</feature>
<dbReference type="InterPro" id="IPR004089">
    <property type="entry name" value="MCPsignal_dom"/>
</dbReference>
<dbReference type="SMART" id="SM00283">
    <property type="entry name" value="MA"/>
    <property type="match status" value="1"/>
</dbReference>
<sequence>MNDHSLHAANVRADAVMLASGGAFALICILYGVFAGQAATALLVGVPAVAVPFALFRLSPGSLVSRLGTSAALMVLAALLIQITGGMIEAHFAIFVALAFLLYYRDWRPIIGAAVLIAVHHLVFSYMQSAGLGVTVFANGASVLLVAVHAAFVVAEAGLLSYMAVGLRREALQAAGVAEAAERIGAGDLATVIRPQTGMPLLDTMESMRARLARTLTLLVTESASAQRVADQLVANAEHVTESTSRQSEATQRMAAAVQELTASIQHIADNADDASERVRRSGQSADLGVAEMTDLADEIRRTGAAIYEVEGSVQQIGAQFESVKSIVALIKDIADQTNLLALNAAIEAARAGEQGRGFAVVADEVRKLAERTRLATEDIARTVESMQSSKDHALGSVANTVSTAQRGVDRVAAVSSSIAGVSAEIGAMMAIIVGISESMKEQTQAASEIAAGVEQVAALADTTAATAVEDKRTAAELNAMAQSLVEAGSQFRVS</sequence>
<feature type="transmembrane region" description="Helical" evidence="3">
    <location>
        <begin position="41"/>
        <end position="59"/>
    </location>
</feature>
<dbReference type="Gene3D" id="1.10.287.950">
    <property type="entry name" value="Methyl-accepting chemotaxis protein"/>
    <property type="match status" value="1"/>
</dbReference>
<keyword evidence="3" id="KW-0472">Membrane</keyword>
<dbReference type="eggNOG" id="COG0840">
    <property type="taxonomic scope" value="Bacteria"/>
</dbReference>
<feature type="transmembrane region" description="Helical" evidence="3">
    <location>
        <begin position="71"/>
        <end position="103"/>
    </location>
</feature>
<evidence type="ECO:0000259" key="4">
    <source>
        <dbReference type="PROSITE" id="PS50111"/>
    </source>
</evidence>
<dbReference type="PANTHER" id="PTHR32089:SF112">
    <property type="entry name" value="LYSOZYME-LIKE PROTEIN-RELATED"/>
    <property type="match status" value="1"/>
</dbReference>
<name>F5R9G5_METUF</name>
<keyword evidence="6" id="KW-1185">Reference proteome</keyword>
<keyword evidence="1 2" id="KW-0807">Transducer</keyword>
<gene>
    <name evidence="5" type="ORF">METUNv1_00873</name>
</gene>
<dbReference type="Proteomes" id="UP000005019">
    <property type="component" value="Unassembled WGS sequence"/>
</dbReference>
<proteinExistence type="predicted"/>
<dbReference type="PANTHER" id="PTHR32089">
    <property type="entry name" value="METHYL-ACCEPTING CHEMOTAXIS PROTEIN MCPB"/>
    <property type="match status" value="1"/>
</dbReference>